<name>A0A1F7Y2X3_9BACT</name>
<dbReference type="Gene3D" id="3.90.550.10">
    <property type="entry name" value="Spore Coat Polysaccharide Biosynthesis Protein SpsA, Chain A"/>
    <property type="match status" value="1"/>
</dbReference>
<dbReference type="CDD" id="cd04179">
    <property type="entry name" value="DPM_DPG-synthase_like"/>
    <property type="match status" value="1"/>
</dbReference>
<reference evidence="2 3" key="1">
    <citation type="journal article" date="2016" name="Nat. Commun.">
        <title>Thousands of microbial genomes shed light on interconnected biogeochemical processes in an aquifer system.</title>
        <authorList>
            <person name="Anantharaman K."/>
            <person name="Brown C.T."/>
            <person name="Hug L.A."/>
            <person name="Sharon I."/>
            <person name="Castelle C.J."/>
            <person name="Probst A.J."/>
            <person name="Thomas B.C."/>
            <person name="Singh A."/>
            <person name="Wilkins M.J."/>
            <person name="Karaoz U."/>
            <person name="Brodie E.L."/>
            <person name="Williams K.H."/>
            <person name="Hubbard S.S."/>
            <person name="Banfield J.F."/>
        </authorList>
    </citation>
    <scope>NUCLEOTIDE SEQUENCE [LARGE SCALE GENOMIC DNA]</scope>
</reference>
<dbReference type="GO" id="GO:0016740">
    <property type="term" value="F:transferase activity"/>
    <property type="evidence" value="ECO:0007669"/>
    <property type="project" value="UniProtKB-KW"/>
</dbReference>
<organism evidence="2 3">
    <name type="scientific">Candidatus Woesebacteria bacterium RIFCSPHIGHO2_01_FULL_38_9b</name>
    <dbReference type="NCBI Taxonomy" id="1802493"/>
    <lineage>
        <taxon>Bacteria</taxon>
        <taxon>Candidatus Woeseibacteriota</taxon>
    </lineage>
</organism>
<dbReference type="InterPro" id="IPR029044">
    <property type="entry name" value="Nucleotide-diphossugar_trans"/>
</dbReference>
<feature type="non-terminal residue" evidence="2">
    <location>
        <position position="192"/>
    </location>
</feature>
<dbReference type="InterPro" id="IPR001173">
    <property type="entry name" value="Glyco_trans_2-like"/>
</dbReference>
<sequence>QTVTELPNIVDQIIVVDDHSSDNTRKVAKSLGVQYIRHNKNKGYGGNQKTCYLTALKRGADVVIMVHPDYQYSPRLVTAMCAMLLSGHYDIVLASRIIGDQTTRIRSMPLWRYGANRFLTLVQNVLLNYKLSEYHTGYRGFTRKALKEIDFENNSDDFIFDNEILAQAIYQGLRIGEISCPTSYHNEASSIN</sequence>
<dbReference type="SUPFAM" id="SSF53448">
    <property type="entry name" value="Nucleotide-diphospho-sugar transferases"/>
    <property type="match status" value="1"/>
</dbReference>
<dbReference type="PANTHER" id="PTHR48090:SF7">
    <property type="entry name" value="RFBJ PROTEIN"/>
    <property type="match status" value="1"/>
</dbReference>
<protein>
    <submittedName>
        <fullName evidence="2">Glycosyl transferase family 2</fullName>
    </submittedName>
</protein>
<keyword evidence="2" id="KW-0808">Transferase</keyword>
<evidence type="ECO:0000313" key="2">
    <source>
        <dbReference type="EMBL" id="OGM21641.1"/>
    </source>
</evidence>
<comment type="caution">
    <text evidence="2">The sequence shown here is derived from an EMBL/GenBank/DDBJ whole genome shotgun (WGS) entry which is preliminary data.</text>
</comment>
<dbReference type="Proteomes" id="UP000178750">
    <property type="component" value="Unassembled WGS sequence"/>
</dbReference>
<feature type="non-terminal residue" evidence="2">
    <location>
        <position position="1"/>
    </location>
</feature>
<proteinExistence type="predicted"/>
<dbReference type="EMBL" id="MGGF01000030">
    <property type="protein sequence ID" value="OGM21641.1"/>
    <property type="molecule type" value="Genomic_DNA"/>
</dbReference>
<dbReference type="Pfam" id="PF00535">
    <property type="entry name" value="Glycos_transf_2"/>
    <property type="match status" value="1"/>
</dbReference>
<dbReference type="PANTHER" id="PTHR48090">
    <property type="entry name" value="UNDECAPRENYL-PHOSPHATE 4-DEOXY-4-FORMAMIDO-L-ARABINOSE TRANSFERASE-RELATED"/>
    <property type="match status" value="1"/>
</dbReference>
<dbReference type="AlphaFoldDB" id="A0A1F7Y2X3"/>
<feature type="domain" description="Glycosyltransferase 2-like" evidence="1">
    <location>
        <begin position="9"/>
        <end position="149"/>
    </location>
</feature>
<dbReference type="InterPro" id="IPR050256">
    <property type="entry name" value="Glycosyltransferase_2"/>
</dbReference>
<evidence type="ECO:0000259" key="1">
    <source>
        <dbReference type="Pfam" id="PF00535"/>
    </source>
</evidence>
<gene>
    <name evidence="2" type="ORF">A2863_02720</name>
</gene>
<evidence type="ECO:0000313" key="3">
    <source>
        <dbReference type="Proteomes" id="UP000178750"/>
    </source>
</evidence>
<accession>A0A1F7Y2X3</accession>